<dbReference type="EMBL" id="DS989857">
    <property type="protein sequence ID" value="EDX73482.1"/>
    <property type="molecule type" value="Genomic_DNA"/>
</dbReference>
<keyword evidence="2" id="KW-1185">Reference proteome</keyword>
<dbReference type="HOGENOM" id="CLU_2750814_0_0_3"/>
<protein>
    <submittedName>
        <fullName evidence="1">Uncharacterized protein</fullName>
    </submittedName>
</protein>
<proteinExistence type="predicted"/>
<reference evidence="1 2" key="1">
    <citation type="submission" date="2008-07" db="EMBL/GenBank/DDBJ databases">
        <authorList>
            <person name="Tandeau de Marsac N."/>
            <person name="Ferriera S."/>
            <person name="Johnson J."/>
            <person name="Kravitz S."/>
            <person name="Beeson K."/>
            <person name="Sutton G."/>
            <person name="Rogers Y.-H."/>
            <person name="Friedman R."/>
            <person name="Frazier M."/>
            <person name="Venter J.C."/>
        </authorList>
    </citation>
    <scope>NUCLEOTIDE SEQUENCE [LARGE SCALE GENOMIC DNA]</scope>
    <source>
        <strain evidence="1 2">PCC 7420</strain>
    </source>
</reference>
<evidence type="ECO:0000313" key="2">
    <source>
        <dbReference type="Proteomes" id="UP000003835"/>
    </source>
</evidence>
<accession>B4VWY7</accession>
<dbReference type="RefSeq" id="WP_006103181.1">
    <property type="nucleotide sequence ID" value="NZ_DS989857.1"/>
</dbReference>
<dbReference type="Proteomes" id="UP000003835">
    <property type="component" value="Unassembled WGS sequence"/>
</dbReference>
<sequence>MQILYFLERLFVLFQEDDGRGLIGVFIPEWIEEPITKVFWQITRPVRKQWFIHKHGYSPQVKPKKEPVQN</sequence>
<dbReference type="STRING" id="118168.MC7420_3656"/>
<gene>
    <name evidence="1" type="ORF">MC7420_3656</name>
</gene>
<name>B4VWY7_9CYAN</name>
<dbReference type="AlphaFoldDB" id="B4VWY7"/>
<evidence type="ECO:0000313" key="1">
    <source>
        <dbReference type="EMBL" id="EDX73482.1"/>
    </source>
</evidence>
<organism evidence="1 2">
    <name type="scientific">Coleofasciculus chthonoplastes PCC 7420</name>
    <dbReference type="NCBI Taxonomy" id="118168"/>
    <lineage>
        <taxon>Bacteria</taxon>
        <taxon>Bacillati</taxon>
        <taxon>Cyanobacteriota</taxon>
        <taxon>Cyanophyceae</taxon>
        <taxon>Coleofasciculales</taxon>
        <taxon>Coleofasciculaceae</taxon>
        <taxon>Coleofasciculus</taxon>
    </lineage>
</organism>